<dbReference type="GO" id="GO:0005886">
    <property type="term" value="C:plasma membrane"/>
    <property type="evidence" value="ECO:0007669"/>
    <property type="project" value="UniProtKB-SubCell"/>
</dbReference>
<organism evidence="14 15">
    <name type="scientific">Zostera marina</name>
    <name type="common">Eelgrass</name>
    <dbReference type="NCBI Taxonomy" id="29655"/>
    <lineage>
        <taxon>Eukaryota</taxon>
        <taxon>Viridiplantae</taxon>
        <taxon>Streptophyta</taxon>
        <taxon>Embryophyta</taxon>
        <taxon>Tracheophyta</taxon>
        <taxon>Spermatophyta</taxon>
        <taxon>Magnoliopsida</taxon>
        <taxon>Liliopsida</taxon>
        <taxon>Zosteraceae</taxon>
        <taxon>Zostera</taxon>
    </lineage>
</organism>
<evidence type="ECO:0000256" key="7">
    <source>
        <dbReference type="ARBA" id="ARBA00022801"/>
    </source>
</evidence>
<evidence type="ECO:0000256" key="4">
    <source>
        <dbReference type="ARBA" id="ARBA00022670"/>
    </source>
</evidence>
<dbReference type="PANTHER" id="PTHR13683">
    <property type="entry name" value="ASPARTYL PROTEASES"/>
    <property type="match status" value="1"/>
</dbReference>
<reference evidence="15" key="1">
    <citation type="journal article" date="2016" name="Nature">
        <title>The genome of the seagrass Zostera marina reveals angiosperm adaptation to the sea.</title>
        <authorList>
            <person name="Olsen J.L."/>
            <person name="Rouze P."/>
            <person name="Verhelst B."/>
            <person name="Lin Y.-C."/>
            <person name="Bayer T."/>
            <person name="Collen J."/>
            <person name="Dattolo E."/>
            <person name="De Paoli E."/>
            <person name="Dittami S."/>
            <person name="Maumus F."/>
            <person name="Michel G."/>
            <person name="Kersting A."/>
            <person name="Lauritano C."/>
            <person name="Lohaus R."/>
            <person name="Toepel M."/>
            <person name="Tonon T."/>
            <person name="Vanneste K."/>
            <person name="Amirebrahimi M."/>
            <person name="Brakel J."/>
            <person name="Bostroem C."/>
            <person name="Chovatia M."/>
            <person name="Grimwood J."/>
            <person name="Jenkins J.W."/>
            <person name="Jueterbock A."/>
            <person name="Mraz A."/>
            <person name="Stam W.T."/>
            <person name="Tice H."/>
            <person name="Bornberg-Bauer E."/>
            <person name="Green P.J."/>
            <person name="Pearson G.A."/>
            <person name="Procaccini G."/>
            <person name="Duarte C.M."/>
            <person name="Schmutz J."/>
            <person name="Reusch T.B.H."/>
            <person name="Van de Peer Y."/>
        </authorList>
    </citation>
    <scope>NUCLEOTIDE SEQUENCE [LARGE SCALE GENOMIC DNA]</scope>
    <source>
        <strain evidence="15">cv. Finnish</strain>
    </source>
</reference>
<evidence type="ECO:0000256" key="5">
    <source>
        <dbReference type="ARBA" id="ARBA00022729"/>
    </source>
</evidence>
<dbReference type="SUPFAM" id="SSF50630">
    <property type="entry name" value="Acid proteases"/>
    <property type="match status" value="1"/>
</dbReference>
<gene>
    <name evidence="14" type="ORF">ZOSMA_21G01030</name>
</gene>
<dbReference type="InterPro" id="IPR032861">
    <property type="entry name" value="TAXi_N"/>
</dbReference>
<evidence type="ECO:0000256" key="12">
    <source>
        <dbReference type="RuleBase" id="RU000454"/>
    </source>
</evidence>
<keyword evidence="4 12" id="KW-0645">Protease</keyword>
<sequence length="530" mass="57817">MTLLLPPIYFLILLAFGASISVGPAGAAIYRLNIHHRFSKTVRRWADSMSWRVGEWPEEGTVNYYASLVRYDRALRRSEGRHLVGDRGRPALTFSEGNATVKIDKLGYLHYTEVSIGTPSVSFLVALDTGSDLFWVPCDCVTCATTSLQNFGVNFKLNIYSPNSSLTSKKVTCNSSLCQLETACIESSDPCPYKVAYISSDTASSGLLVEDVMYLTTEDSRGDSTQARVTFGCGQVQSGSFLDSAAPNGLLGLGLEKISVPSILASSGLISNSFSMCFGLDGIGRISFGDKGSSDQDETPFSIDQLHPTYVVSVTGLQVGKSSFTEDFLSLVDSGTSFTTLTDPIYTSISESFDSQVHDKRRGPDPQMPFEYCYVSSSNQTEIPIVSLKMKGESEFPVTNPIILFSTLDEVTYCLAIVKSSNMNIIGQNFLVGLRVIFDREKLVLGWKKFDCYDTETLSALPVVPQNSSTLLPPNVVVPNSYNPEATKQGSNPKEISVVQPSSSSPLHLHSDKLILIGHGFLFLLSLFFL</sequence>
<dbReference type="GO" id="GO:0006508">
    <property type="term" value="P:proteolysis"/>
    <property type="evidence" value="ECO:0007669"/>
    <property type="project" value="UniProtKB-KW"/>
</dbReference>
<accession>A0A0K9PJW9</accession>
<feature type="active site" evidence="11">
    <location>
        <position position="333"/>
    </location>
</feature>
<dbReference type="Pfam" id="PF14543">
    <property type="entry name" value="TAXi_N"/>
    <property type="match status" value="1"/>
</dbReference>
<dbReference type="OMA" id="MHMAYMA"/>
<dbReference type="FunFam" id="2.40.70.10:FF:000012">
    <property type="entry name" value="Aspartyl protease family protein 1"/>
    <property type="match status" value="1"/>
</dbReference>
<dbReference type="EMBL" id="LFYR01000785">
    <property type="protein sequence ID" value="KMZ69249.1"/>
    <property type="molecule type" value="Genomic_DNA"/>
</dbReference>
<evidence type="ECO:0000313" key="14">
    <source>
        <dbReference type="EMBL" id="KMZ69249.1"/>
    </source>
</evidence>
<evidence type="ECO:0000256" key="11">
    <source>
        <dbReference type="PIRSR" id="PIRSR601461-1"/>
    </source>
</evidence>
<evidence type="ECO:0000256" key="9">
    <source>
        <dbReference type="ARBA" id="ARBA00023180"/>
    </source>
</evidence>
<evidence type="ECO:0000256" key="3">
    <source>
        <dbReference type="ARBA" id="ARBA00022475"/>
    </source>
</evidence>
<keyword evidence="7 12" id="KW-0378">Hydrolase</keyword>
<evidence type="ECO:0000256" key="2">
    <source>
        <dbReference type="ARBA" id="ARBA00007447"/>
    </source>
</evidence>
<feature type="domain" description="Peptidase A1" evidence="13">
    <location>
        <begin position="110"/>
        <end position="448"/>
    </location>
</feature>
<dbReference type="AlphaFoldDB" id="A0A0K9PJW9"/>
<evidence type="ECO:0000256" key="8">
    <source>
        <dbReference type="ARBA" id="ARBA00023136"/>
    </source>
</evidence>
<protein>
    <recommendedName>
        <fullName evidence="13">Peptidase A1 domain-containing protein</fullName>
    </recommendedName>
</protein>
<evidence type="ECO:0000256" key="10">
    <source>
        <dbReference type="ARBA" id="ARBA00023288"/>
    </source>
</evidence>
<keyword evidence="3" id="KW-1003">Cell membrane</keyword>
<keyword evidence="9" id="KW-0325">Glycoprotein</keyword>
<dbReference type="InterPro" id="IPR032799">
    <property type="entry name" value="TAXi_C"/>
</dbReference>
<dbReference type="GO" id="GO:0004190">
    <property type="term" value="F:aspartic-type endopeptidase activity"/>
    <property type="evidence" value="ECO:0007669"/>
    <property type="project" value="UniProtKB-KW"/>
</dbReference>
<evidence type="ECO:0000313" key="15">
    <source>
        <dbReference type="Proteomes" id="UP000036987"/>
    </source>
</evidence>
<comment type="similarity">
    <text evidence="2 12">Belongs to the peptidase A1 family.</text>
</comment>
<comment type="subcellular location">
    <subcellularLocation>
        <location evidence="1">Cell membrane</location>
        <topology evidence="1">Lipid-anchor</topology>
    </subcellularLocation>
</comment>
<dbReference type="PROSITE" id="PS51767">
    <property type="entry name" value="PEPTIDASE_A1"/>
    <property type="match status" value="1"/>
</dbReference>
<dbReference type="InterPro" id="IPR021109">
    <property type="entry name" value="Peptidase_aspartic_dom_sf"/>
</dbReference>
<keyword evidence="10" id="KW-0449">Lipoprotein</keyword>
<proteinExistence type="inferred from homology"/>
<evidence type="ECO:0000256" key="1">
    <source>
        <dbReference type="ARBA" id="ARBA00004193"/>
    </source>
</evidence>
<comment type="caution">
    <text evidence="14">The sequence shown here is derived from an EMBL/GenBank/DDBJ whole genome shotgun (WGS) entry which is preliminary data.</text>
</comment>
<keyword evidence="6 12" id="KW-0064">Aspartyl protease</keyword>
<dbReference type="Pfam" id="PF14541">
    <property type="entry name" value="TAXi_C"/>
    <property type="match status" value="1"/>
</dbReference>
<dbReference type="InterPro" id="IPR001461">
    <property type="entry name" value="Aspartic_peptidase_A1"/>
</dbReference>
<evidence type="ECO:0000259" key="13">
    <source>
        <dbReference type="PROSITE" id="PS51767"/>
    </source>
</evidence>
<dbReference type="InterPro" id="IPR033121">
    <property type="entry name" value="PEPTIDASE_A1"/>
</dbReference>
<dbReference type="Proteomes" id="UP000036987">
    <property type="component" value="Unassembled WGS sequence"/>
</dbReference>
<dbReference type="PRINTS" id="PR00792">
    <property type="entry name" value="PEPSIN"/>
</dbReference>
<name>A0A0K9PJW9_ZOSMR</name>
<keyword evidence="5" id="KW-0732">Signal</keyword>
<dbReference type="PROSITE" id="PS00141">
    <property type="entry name" value="ASP_PROTEASE"/>
    <property type="match status" value="1"/>
</dbReference>
<dbReference type="Gene3D" id="2.40.70.10">
    <property type="entry name" value="Acid Proteases"/>
    <property type="match status" value="2"/>
</dbReference>
<feature type="active site" evidence="11">
    <location>
        <position position="128"/>
    </location>
</feature>
<dbReference type="STRING" id="29655.A0A0K9PJW9"/>
<dbReference type="FunFam" id="2.40.70.10:FF:000014">
    <property type="entry name" value="Aspartyl protease family protein 1"/>
    <property type="match status" value="1"/>
</dbReference>
<dbReference type="InterPro" id="IPR001969">
    <property type="entry name" value="Aspartic_peptidase_AS"/>
</dbReference>
<evidence type="ECO:0000256" key="6">
    <source>
        <dbReference type="ARBA" id="ARBA00022750"/>
    </source>
</evidence>
<keyword evidence="15" id="KW-1185">Reference proteome</keyword>
<dbReference type="OrthoDB" id="2747330at2759"/>
<dbReference type="PANTHER" id="PTHR13683:SF232">
    <property type="entry name" value="OS09G0542100 PROTEIN"/>
    <property type="match status" value="1"/>
</dbReference>
<keyword evidence="8" id="KW-0472">Membrane</keyword>